<accession>A0ABZ2SYZ7</accession>
<name>A0ABZ2SYZ7_9ENTE</name>
<dbReference type="Proteomes" id="UP000664360">
    <property type="component" value="Chromosome"/>
</dbReference>
<evidence type="ECO:0000313" key="3">
    <source>
        <dbReference type="Proteomes" id="UP000664360"/>
    </source>
</evidence>
<keyword evidence="3" id="KW-1185">Reference proteome</keyword>
<feature type="transmembrane region" description="Helical" evidence="1">
    <location>
        <begin position="20"/>
        <end position="36"/>
    </location>
</feature>
<keyword evidence="1" id="KW-0472">Membrane</keyword>
<sequence>MKEPKRANRQKKQRKKVVTLLLISLTILVIGSWYWFSQKDPVPVISAELLPEISDASDQRISKRAQEVADANYFTLQINPEAVFENGRSRGSIEIVNPGTNVYPIAVDIMLADTKEVIYSSGAIYPNQLVESVYLKRPLEKGEYPATATVNIYDPETKEKQGITEAEITILINN</sequence>
<dbReference type="RefSeq" id="WP_206857397.1">
    <property type="nucleotide sequence ID" value="NZ_CP147250.1"/>
</dbReference>
<organism evidence="2 3">
    <name type="scientific">Candidatus Enterococcus mangumiae</name>
    <dbReference type="NCBI Taxonomy" id="2230878"/>
    <lineage>
        <taxon>Bacteria</taxon>
        <taxon>Bacillati</taxon>
        <taxon>Bacillota</taxon>
        <taxon>Bacilli</taxon>
        <taxon>Lactobacillales</taxon>
        <taxon>Enterococcaceae</taxon>
        <taxon>Enterococcus</taxon>
    </lineage>
</organism>
<protein>
    <submittedName>
        <fullName evidence="2">Uncharacterized protein</fullName>
    </submittedName>
</protein>
<keyword evidence="1" id="KW-1133">Transmembrane helix</keyword>
<proteinExistence type="predicted"/>
<evidence type="ECO:0000256" key="1">
    <source>
        <dbReference type="SAM" id="Phobius"/>
    </source>
</evidence>
<reference evidence="2 3" key="1">
    <citation type="submission" date="2024-03" db="EMBL/GenBank/DDBJ databases">
        <title>The Genome Sequence of Enterococcus sp. DIV1094.</title>
        <authorList>
            <consortium name="The Broad Institute Genomics Platform"/>
            <consortium name="The Broad Institute Microbial Omics Core"/>
            <consortium name="The Broad Institute Genomic Center for Infectious Diseases"/>
            <person name="Earl A."/>
            <person name="Manson A."/>
            <person name="Gilmore M."/>
            <person name="Schwartman J."/>
            <person name="Shea T."/>
            <person name="Abouelleil A."/>
            <person name="Cao P."/>
            <person name="Chapman S."/>
            <person name="Cusick C."/>
            <person name="Young S."/>
            <person name="Neafsey D."/>
            <person name="Nusbaum C."/>
            <person name="Birren B."/>
        </authorList>
    </citation>
    <scope>NUCLEOTIDE SEQUENCE [LARGE SCALE GENOMIC DNA]</scope>
    <source>
        <strain evidence="2 3">DIV1094</strain>
    </source>
</reference>
<evidence type="ECO:0000313" key="2">
    <source>
        <dbReference type="EMBL" id="WYJ80965.1"/>
    </source>
</evidence>
<gene>
    <name evidence="2" type="ORF">DOK79_002549</name>
</gene>
<dbReference type="EMBL" id="CP147250">
    <property type="protein sequence ID" value="WYJ80965.1"/>
    <property type="molecule type" value="Genomic_DNA"/>
</dbReference>
<keyword evidence="1" id="KW-0812">Transmembrane</keyword>